<dbReference type="AlphaFoldDB" id="A0AAW2CMG4"/>
<accession>A0AAW2CMG4</accession>
<dbReference type="EMBL" id="JAZDWU010000007">
    <property type="protein sequence ID" value="KAK9997725.1"/>
    <property type="molecule type" value="Genomic_DNA"/>
</dbReference>
<keyword evidence="3" id="KW-1185">Reference proteome</keyword>
<evidence type="ECO:0000313" key="2">
    <source>
        <dbReference type="EMBL" id="KAK9997725.1"/>
    </source>
</evidence>
<organism evidence="2 3">
    <name type="scientific">Lithocarpus litseifolius</name>
    <dbReference type="NCBI Taxonomy" id="425828"/>
    <lineage>
        <taxon>Eukaryota</taxon>
        <taxon>Viridiplantae</taxon>
        <taxon>Streptophyta</taxon>
        <taxon>Embryophyta</taxon>
        <taxon>Tracheophyta</taxon>
        <taxon>Spermatophyta</taxon>
        <taxon>Magnoliopsida</taxon>
        <taxon>eudicotyledons</taxon>
        <taxon>Gunneridae</taxon>
        <taxon>Pentapetalae</taxon>
        <taxon>rosids</taxon>
        <taxon>fabids</taxon>
        <taxon>Fagales</taxon>
        <taxon>Fagaceae</taxon>
        <taxon>Lithocarpus</taxon>
    </lineage>
</organism>
<evidence type="ECO:0000256" key="1">
    <source>
        <dbReference type="SAM" id="MobiDB-lite"/>
    </source>
</evidence>
<feature type="region of interest" description="Disordered" evidence="1">
    <location>
        <begin position="27"/>
        <end position="54"/>
    </location>
</feature>
<protein>
    <recommendedName>
        <fullName evidence="4">RNase H type-1 domain-containing protein</fullName>
    </recommendedName>
</protein>
<evidence type="ECO:0000313" key="3">
    <source>
        <dbReference type="Proteomes" id="UP001459277"/>
    </source>
</evidence>
<dbReference type="Proteomes" id="UP001459277">
    <property type="component" value="Unassembled WGS sequence"/>
</dbReference>
<reference evidence="2 3" key="1">
    <citation type="submission" date="2024-01" db="EMBL/GenBank/DDBJ databases">
        <title>A telomere-to-telomere, gap-free genome of sweet tea (Lithocarpus litseifolius).</title>
        <authorList>
            <person name="Zhou J."/>
        </authorList>
    </citation>
    <scope>NUCLEOTIDE SEQUENCE [LARGE SCALE GENOMIC DNA]</scope>
    <source>
        <strain evidence="2">Zhou-2022a</strain>
        <tissue evidence="2">Leaf</tissue>
    </source>
</reference>
<gene>
    <name evidence="2" type="ORF">SO802_022411</name>
</gene>
<name>A0AAW2CMG4_9ROSI</name>
<evidence type="ECO:0008006" key="4">
    <source>
        <dbReference type="Google" id="ProtNLM"/>
    </source>
</evidence>
<proteinExistence type="predicted"/>
<comment type="caution">
    <text evidence="2">The sequence shown here is derived from an EMBL/GenBank/DDBJ whole genome shotgun (WGS) entry which is preliminary data.</text>
</comment>
<sequence length="109" mass="12151">MVGGVDRWSNDTPVTLPWRSVRRRRLQGTGMEEMGERNRGGLRPWPKWPRPRAGPVCNSKGKVMAAMSGKILKPPSVEILELLAAKRAVVFTVEIGFHQAVIEGDTKFV</sequence>